<evidence type="ECO:0000313" key="1">
    <source>
        <dbReference type="EMBL" id="HIV04075.1"/>
    </source>
</evidence>
<dbReference type="EMBL" id="DVOG01000074">
    <property type="protein sequence ID" value="HIV04075.1"/>
    <property type="molecule type" value="Genomic_DNA"/>
</dbReference>
<reference evidence="1" key="2">
    <citation type="journal article" date="2021" name="PeerJ">
        <title>Extensive microbial diversity within the chicken gut microbiome revealed by metagenomics and culture.</title>
        <authorList>
            <person name="Gilroy R."/>
            <person name="Ravi A."/>
            <person name="Getino M."/>
            <person name="Pursley I."/>
            <person name="Horton D.L."/>
            <person name="Alikhan N.F."/>
            <person name="Baker D."/>
            <person name="Gharbi K."/>
            <person name="Hall N."/>
            <person name="Watson M."/>
            <person name="Adriaenssens E.M."/>
            <person name="Foster-Nyarko E."/>
            <person name="Jarju S."/>
            <person name="Secka A."/>
            <person name="Antonio M."/>
            <person name="Oren A."/>
            <person name="Chaudhuri R.R."/>
            <person name="La Ragione R."/>
            <person name="Hildebrand F."/>
            <person name="Pallen M.J."/>
        </authorList>
    </citation>
    <scope>NUCLEOTIDE SEQUENCE</scope>
    <source>
        <strain evidence="1">10669</strain>
    </source>
</reference>
<proteinExistence type="predicted"/>
<comment type="caution">
    <text evidence="1">The sequence shown here is derived from an EMBL/GenBank/DDBJ whole genome shotgun (WGS) entry which is preliminary data.</text>
</comment>
<dbReference type="Proteomes" id="UP000886812">
    <property type="component" value="Unassembled WGS sequence"/>
</dbReference>
<gene>
    <name evidence="1" type="ORF">IAC75_02855</name>
</gene>
<evidence type="ECO:0000313" key="2">
    <source>
        <dbReference type="Proteomes" id="UP000886812"/>
    </source>
</evidence>
<sequence>MHNFADQCLDMARVILSHNIGAIGADGSIEPAPGELSRSDEAGHAAFALGEFYRATQETRIGQTDIVELVARCVSSQLRQETESENGLAYAALGLLSFGPSKERNAPWGVLDETSRDLLDKRLLVRTDYSDHRQAFNIGKAVTRFSLGLSKKDETGRLIERFIERVKSNSTGGFCDDLPRTPENLGVLGGCFDLHGVMQYVFIRQSLQLHANIHLRERKLPTLRTYAEKYLKMLPDIVRADGLGWCTGAGTGAYGQMHLISLILQAMRDGWIAADKMSLYKDLLRRLFLFFFMTFIDQEQGVLVIRDGERDTDAEHTTRIANFDAARYLCQWSRLAKTVGGALGDVPASVPANGKPTCRFISFDRSGRKEQGLCVYRNPANGLHVQIPIASGGARGDSDALAFPHMPGVFDAPVGRCVPAFLPEWTIGEHTFTPSFYGKNIAVGFGMKNAFRFTYEQPELITTDEKIVPGVASCRVEWEFLEGKMTLRCTLQAKQPVQLNSMRFVMPIAAAHSRYHLDSSFRLGEKSFGCSVPKDDFQGVWLDYENVSEDPAQRTRYGKIYYYQTFVRATPLRLRPGLPYRIEISFEPDVATIA</sequence>
<organism evidence="1 2">
    <name type="scientific">Candidatus Spyradosoma merdigallinarum</name>
    <dbReference type="NCBI Taxonomy" id="2840950"/>
    <lineage>
        <taxon>Bacteria</taxon>
        <taxon>Pseudomonadati</taxon>
        <taxon>Verrucomicrobiota</taxon>
        <taxon>Opitutia</taxon>
        <taxon>Opitutia incertae sedis</taxon>
        <taxon>Candidatus Spyradosoma</taxon>
    </lineage>
</organism>
<dbReference type="AlphaFoldDB" id="A0A9D1T0Z0"/>
<protein>
    <submittedName>
        <fullName evidence="1">Uncharacterized protein</fullName>
    </submittedName>
</protein>
<accession>A0A9D1T0Z0</accession>
<reference evidence="1" key="1">
    <citation type="submission" date="2020-10" db="EMBL/GenBank/DDBJ databases">
        <authorList>
            <person name="Gilroy R."/>
        </authorList>
    </citation>
    <scope>NUCLEOTIDE SEQUENCE</scope>
    <source>
        <strain evidence="1">10669</strain>
    </source>
</reference>
<name>A0A9D1T0Z0_9BACT</name>